<dbReference type="OrthoDB" id="3938933at2759"/>
<accession>K2R676</accession>
<dbReference type="AlphaFoldDB" id="K2R676"/>
<dbReference type="HOGENOM" id="CLU_1475450_0_0_1"/>
<evidence type="ECO:0000313" key="3">
    <source>
        <dbReference type="Proteomes" id="UP000007129"/>
    </source>
</evidence>
<sequence length="183" mass="21181">MAASLTDVILEAADTAMPKFVPGAKAKPWWTDDLREVRKAMLRAQRLAIRNPSQENTNSYRSVKNSFFARVKDAKSSHWNAFLENETPSTIYKAMAYTKDSKVERVTGWTRRMPWMIPAAGSQWRERESSRTCQIWKVVSAQGVYYSHYPRLLSYLGTWLYMVIWGVVTITMNNNKARNHNLL</sequence>
<keyword evidence="1" id="KW-0472">Membrane</keyword>
<feature type="transmembrane region" description="Helical" evidence="1">
    <location>
        <begin position="152"/>
        <end position="172"/>
    </location>
</feature>
<reference evidence="2 3" key="1">
    <citation type="journal article" date="2012" name="BMC Genomics">
        <title>Tools to kill: Genome of one of the most destructive plant pathogenic fungi Macrophomina phaseolina.</title>
        <authorList>
            <person name="Islam M.S."/>
            <person name="Haque M.S."/>
            <person name="Islam M.M."/>
            <person name="Emdad E.M."/>
            <person name="Halim A."/>
            <person name="Hossen Q.M.M."/>
            <person name="Hossain M.Z."/>
            <person name="Ahmed B."/>
            <person name="Rahim S."/>
            <person name="Rahman M.S."/>
            <person name="Alam M.M."/>
            <person name="Hou S."/>
            <person name="Wan X."/>
            <person name="Saito J.A."/>
            <person name="Alam M."/>
        </authorList>
    </citation>
    <scope>NUCLEOTIDE SEQUENCE [LARGE SCALE GENOMIC DNA]</scope>
    <source>
        <strain evidence="2 3">MS6</strain>
    </source>
</reference>
<dbReference type="Proteomes" id="UP000007129">
    <property type="component" value="Unassembled WGS sequence"/>
</dbReference>
<keyword evidence="1" id="KW-1133">Transmembrane helix</keyword>
<proteinExistence type="predicted"/>
<name>K2R676_MACPH</name>
<dbReference type="VEuPathDB" id="FungiDB:MPH_13250"/>
<dbReference type="InParanoid" id="K2R676"/>
<gene>
    <name evidence="2" type="ORF">MPH_13250</name>
</gene>
<comment type="caution">
    <text evidence="2">The sequence shown here is derived from an EMBL/GenBank/DDBJ whole genome shotgun (WGS) entry which is preliminary data.</text>
</comment>
<evidence type="ECO:0000313" key="2">
    <source>
        <dbReference type="EMBL" id="EKG09673.1"/>
    </source>
</evidence>
<protein>
    <submittedName>
        <fullName evidence="2">Uncharacterized protein</fullName>
    </submittedName>
</protein>
<organism evidence="2 3">
    <name type="scientific">Macrophomina phaseolina (strain MS6)</name>
    <name type="common">Charcoal rot fungus</name>
    <dbReference type="NCBI Taxonomy" id="1126212"/>
    <lineage>
        <taxon>Eukaryota</taxon>
        <taxon>Fungi</taxon>
        <taxon>Dikarya</taxon>
        <taxon>Ascomycota</taxon>
        <taxon>Pezizomycotina</taxon>
        <taxon>Dothideomycetes</taxon>
        <taxon>Dothideomycetes incertae sedis</taxon>
        <taxon>Botryosphaeriales</taxon>
        <taxon>Botryosphaeriaceae</taxon>
        <taxon>Macrophomina</taxon>
    </lineage>
</organism>
<evidence type="ECO:0000256" key="1">
    <source>
        <dbReference type="SAM" id="Phobius"/>
    </source>
</evidence>
<keyword evidence="1" id="KW-0812">Transmembrane</keyword>
<dbReference type="EMBL" id="AHHD01000572">
    <property type="protein sequence ID" value="EKG09673.1"/>
    <property type="molecule type" value="Genomic_DNA"/>
</dbReference>